<evidence type="ECO:0000256" key="3">
    <source>
        <dbReference type="ARBA" id="ARBA00022960"/>
    </source>
</evidence>
<dbReference type="PANTHER" id="PTHR34138:SF1">
    <property type="entry name" value="CELL SHAPE-DETERMINING PROTEIN MREC"/>
    <property type="match status" value="1"/>
</dbReference>
<evidence type="ECO:0000256" key="1">
    <source>
        <dbReference type="ARBA" id="ARBA00009369"/>
    </source>
</evidence>
<dbReference type="Gene3D" id="2.40.10.350">
    <property type="entry name" value="Rod shape-determining protein MreC, domain 2"/>
    <property type="match status" value="1"/>
</dbReference>
<dbReference type="InterPro" id="IPR042175">
    <property type="entry name" value="Cell/Rod_MreC_2"/>
</dbReference>
<dbReference type="GO" id="GO:0008360">
    <property type="term" value="P:regulation of cell shape"/>
    <property type="evidence" value="ECO:0007669"/>
    <property type="project" value="UniProtKB-KW"/>
</dbReference>
<dbReference type="EMBL" id="MHQT01000009">
    <property type="protein sequence ID" value="OHA09945.1"/>
    <property type="molecule type" value="Genomic_DNA"/>
</dbReference>
<evidence type="ECO:0000259" key="5">
    <source>
        <dbReference type="Pfam" id="PF04085"/>
    </source>
</evidence>
<dbReference type="Gene3D" id="2.40.10.340">
    <property type="entry name" value="Rod shape-determining protein MreC, domain 1"/>
    <property type="match status" value="1"/>
</dbReference>
<reference evidence="6 7" key="1">
    <citation type="journal article" date="2016" name="Nat. Commun.">
        <title>Thousands of microbial genomes shed light on interconnected biogeochemical processes in an aquifer system.</title>
        <authorList>
            <person name="Anantharaman K."/>
            <person name="Brown C.T."/>
            <person name="Hug L.A."/>
            <person name="Sharon I."/>
            <person name="Castelle C.J."/>
            <person name="Probst A.J."/>
            <person name="Thomas B.C."/>
            <person name="Singh A."/>
            <person name="Wilkins M.J."/>
            <person name="Karaoz U."/>
            <person name="Brodie E.L."/>
            <person name="Williams K.H."/>
            <person name="Hubbard S.S."/>
            <person name="Banfield J.F."/>
        </authorList>
    </citation>
    <scope>NUCLEOTIDE SEQUENCE [LARGE SCALE GENOMIC DNA]</scope>
</reference>
<accession>A0A1G2LE79</accession>
<evidence type="ECO:0000313" key="7">
    <source>
        <dbReference type="Proteomes" id="UP000178977"/>
    </source>
</evidence>
<proteinExistence type="inferred from homology"/>
<feature type="domain" description="Rod shape-determining protein MreC beta-barrel core" evidence="5">
    <location>
        <begin position="117"/>
        <end position="255"/>
    </location>
</feature>
<evidence type="ECO:0000256" key="4">
    <source>
        <dbReference type="ARBA" id="ARBA00032089"/>
    </source>
</evidence>
<dbReference type="InterPro" id="IPR055342">
    <property type="entry name" value="MreC_beta-barrel_core"/>
</dbReference>
<dbReference type="Pfam" id="PF04085">
    <property type="entry name" value="MreC"/>
    <property type="match status" value="1"/>
</dbReference>
<dbReference type="STRING" id="1802281.A3A44_03740"/>
<keyword evidence="3" id="KW-0133">Cell shape</keyword>
<sequence length="261" mass="28025">MKSRFGIRRIAAMLLGGALFVLVARAPAFAPLRARIAAGLTPVIIVLDRATDRLARWFDRGAGKRLGDLEHERVELLAEISRREELVRENETLREALSLRASGEAGVLPATVIGFIREGRDEYLVLDRGTADGIGVGDLVISKERALGGAVAEVSAHAAKALLSSSGAHDIEVLFAGKNIAAIARGNNNREFAIDLVPQDAAIQAGDLIVASPRATGGRRSLLLAEVREVRPAEHEVFKTVRATHLFDPTENDVLVLLAPE</sequence>
<dbReference type="GO" id="GO:0005886">
    <property type="term" value="C:plasma membrane"/>
    <property type="evidence" value="ECO:0007669"/>
    <property type="project" value="TreeGrafter"/>
</dbReference>
<evidence type="ECO:0000256" key="2">
    <source>
        <dbReference type="ARBA" id="ARBA00013855"/>
    </source>
</evidence>
<dbReference type="PANTHER" id="PTHR34138">
    <property type="entry name" value="CELL SHAPE-DETERMINING PROTEIN MREC"/>
    <property type="match status" value="1"/>
</dbReference>
<dbReference type="InterPro" id="IPR007221">
    <property type="entry name" value="MreC"/>
</dbReference>
<protein>
    <recommendedName>
        <fullName evidence="2">Cell shape-determining protein MreC</fullName>
    </recommendedName>
    <alternativeName>
        <fullName evidence="4">Cell shape protein MreC</fullName>
    </alternativeName>
</protein>
<dbReference type="AlphaFoldDB" id="A0A1G2LE79"/>
<comment type="caution">
    <text evidence="6">The sequence shown here is derived from an EMBL/GenBank/DDBJ whole genome shotgun (WGS) entry which is preliminary data.</text>
</comment>
<comment type="similarity">
    <text evidence="1">Belongs to the MreC family.</text>
</comment>
<dbReference type="Proteomes" id="UP000178977">
    <property type="component" value="Unassembled WGS sequence"/>
</dbReference>
<dbReference type="InterPro" id="IPR042177">
    <property type="entry name" value="Cell/Rod_1"/>
</dbReference>
<name>A0A1G2LE79_9BACT</name>
<evidence type="ECO:0000313" key="6">
    <source>
        <dbReference type="EMBL" id="OHA09945.1"/>
    </source>
</evidence>
<organism evidence="6 7">
    <name type="scientific">Candidatus Sungbacteria bacterium RIFCSPLOWO2_01_FULL_60_25</name>
    <dbReference type="NCBI Taxonomy" id="1802281"/>
    <lineage>
        <taxon>Bacteria</taxon>
        <taxon>Candidatus Sungiibacteriota</taxon>
    </lineage>
</organism>
<gene>
    <name evidence="6" type="ORF">A3A44_03740</name>
</gene>